<sequence length="91" mass="10860">MLTRDSCLWAYVEEVSSLMHKNTYSDEKRTELENRMRPLIDSHGLCMEDLLTGESTFKTVVNWLWTHMTPPQRETSPFRFIIYHPQQTIQI</sequence>
<proteinExistence type="evidence at transcript level"/>
<organism evidence="1">
    <name type="scientific">Picea sitchensis</name>
    <name type="common">Sitka spruce</name>
    <name type="synonym">Pinus sitchensis</name>
    <dbReference type="NCBI Taxonomy" id="3332"/>
    <lineage>
        <taxon>Eukaryota</taxon>
        <taxon>Viridiplantae</taxon>
        <taxon>Streptophyta</taxon>
        <taxon>Embryophyta</taxon>
        <taxon>Tracheophyta</taxon>
        <taxon>Spermatophyta</taxon>
        <taxon>Pinopsida</taxon>
        <taxon>Pinidae</taxon>
        <taxon>Conifers I</taxon>
        <taxon>Pinales</taxon>
        <taxon>Pinaceae</taxon>
        <taxon>Picea</taxon>
    </lineage>
</organism>
<reference evidence="1" key="1">
    <citation type="submission" date="2010-04" db="EMBL/GenBank/DDBJ databases">
        <authorList>
            <person name="Reid K.E."/>
            <person name="Liao N."/>
            <person name="Chan S."/>
            <person name="Docking R."/>
            <person name="Taylor G."/>
            <person name="Moore R."/>
            <person name="Mayo M."/>
            <person name="Munro S."/>
            <person name="King J."/>
            <person name="Yanchuk A."/>
            <person name="Holt R."/>
            <person name="Jones S."/>
            <person name="Marra M."/>
            <person name="Ritland C.E."/>
            <person name="Ritland K."/>
            <person name="Bohlmann J."/>
        </authorList>
    </citation>
    <scope>NUCLEOTIDE SEQUENCE</scope>
    <source>
        <tissue evidence="1">Buds collected with no treatment. Collection October 2007</tissue>
    </source>
</reference>
<dbReference type="EMBL" id="BT122537">
    <property type="protein sequence ID" value="ADE75909.1"/>
    <property type="molecule type" value="mRNA"/>
</dbReference>
<protein>
    <submittedName>
        <fullName evidence="1">Uncharacterized protein</fullName>
    </submittedName>
</protein>
<accession>D5A8P0</accession>
<evidence type="ECO:0000313" key="1">
    <source>
        <dbReference type="EMBL" id="ADE75909.1"/>
    </source>
</evidence>
<dbReference type="AlphaFoldDB" id="D5A8P0"/>
<name>D5A8P0_PICSI</name>